<dbReference type="Proteomes" id="UP000290759">
    <property type="component" value="Unassembled WGS sequence"/>
</dbReference>
<evidence type="ECO:0000259" key="3">
    <source>
        <dbReference type="Pfam" id="PF00440"/>
    </source>
</evidence>
<sequence length="207" mass="23371">MDEPETSAARPQGRPTRGGREIGRDHLIESTRGAMRARPRLDIQRREIAEHAGVTPALVSYYFPDKAILLELAARPVIDTYAADVRQILRSPKKPKAKLRLLISLFLTFNSEQGFILDHYLEVSHAKQRDENVAMLGAVKRELSEFFKELIGLGMIKGDDPEFLPAALWGLCRYVGRRNESDMFLIDEDLQTSPKDLTLKVLTLISA</sequence>
<evidence type="ECO:0000256" key="2">
    <source>
        <dbReference type="SAM" id="MobiDB-lite"/>
    </source>
</evidence>
<proteinExistence type="predicted"/>
<keyword evidence="5" id="KW-1185">Reference proteome</keyword>
<dbReference type="Gene3D" id="1.10.357.10">
    <property type="entry name" value="Tetracycline Repressor, domain 2"/>
    <property type="match status" value="1"/>
</dbReference>
<dbReference type="EMBL" id="QYBB01000089">
    <property type="protein sequence ID" value="RYC28921.1"/>
    <property type="molecule type" value="Genomic_DNA"/>
</dbReference>
<reference evidence="4 5" key="1">
    <citation type="submission" date="2018-12" db="EMBL/GenBank/DDBJ databases">
        <authorList>
            <person name="Grouzdev D.S."/>
            <person name="Krutkina M.S."/>
        </authorList>
    </citation>
    <scope>NUCLEOTIDE SEQUENCE [LARGE SCALE GENOMIC DNA]</scope>
    <source>
        <strain evidence="4 5">RmlP026</strain>
    </source>
</reference>
<dbReference type="OrthoDB" id="9809265at2"/>
<dbReference type="AlphaFoldDB" id="A0A4Q2U262"/>
<evidence type="ECO:0000256" key="1">
    <source>
        <dbReference type="ARBA" id="ARBA00023125"/>
    </source>
</evidence>
<evidence type="ECO:0000313" key="5">
    <source>
        <dbReference type="Proteomes" id="UP000290759"/>
    </source>
</evidence>
<gene>
    <name evidence="4" type="ORF">D3273_26710</name>
</gene>
<dbReference type="GO" id="GO:0003677">
    <property type="term" value="F:DNA binding"/>
    <property type="evidence" value="ECO:0007669"/>
    <property type="project" value="UniProtKB-KW"/>
</dbReference>
<accession>A0A4Q2U262</accession>
<keyword evidence="1" id="KW-0238">DNA-binding</keyword>
<name>A0A4Q2U262_9HYPH</name>
<dbReference type="Pfam" id="PF00440">
    <property type="entry name" value="TetR_N"/>
    <property type="match status" value="1"/>
</dbReference>
<dbReference type="InterPro" id="IPR001647">
    <property type="entry name" value="HTH_TetR"/>
</dbReference>
<protein>
    <submittedName>
        <fullName evidence="4">TetR/AcrR family transcriptional regulator</fullName>
    </submittedName>
</protein>
<dbReference type="SUPFAM" id="SSF46689">
    <property type="entry name" value="Homeodomain-like"/>
    <property type="match status" value="1"/>
</dbReference>
<reference evidence="4 5" key="2">
    <citation type="submission" date="2019-02" db="EMBL/GenBank/DDBJ databases">
        <title>'Lichenibacterium ramalinii' gen. nov. sp. nov., 'Lichenibacterium minor' gen. nov. sp. nov.</title>
        <authorList>
            <person name="Pankratov T."/>
        </authorList>
    </citation>
    <scope>NUCLEOTIDE SEQUENCE [LARGE SCALE GENOMIC DNA]</scope>
    <source>
        <strain evidence="4 5">RmlP026</strain>
    </source>
</reference>
<evidence type="ECO:0000313" key="4">
    <source>
        <dbReference type="EMBL" id="RYC28921.1"/>
    </source>
</evidence>
<feature type="domain" description="HTH tetR-type" evidence="3">
    <location>
        <begin position="46"/>
        <end position="71"/>
    </location>
</feature>
<feature type="region of interest" description="Disordered" evidence="2">
    <location>
        <begin position="1"/>
        <end position="27"/>
    </location>
</feature>
<organism evidence="4 5">
    <name type="scientific">Lichenibacterium minor</name>
    <dbReference type="NCBI Taxonomy" id="2316528"/>
    <lineage>
        <taxon>Bacteria</taxon>
        <taxon>Pseudomonadati</taxon>
        <taxon>Pseudomonadota</taxon>
        <taxon>Alphaproteobacteria</taxon>
        <taxon>Hyphomicrobiales</taxon>
        <taxon>Lichenihabitantaceae</taxon>
        <taxon>Lichenibacterium</taxon>
    </lineage>
</organism>
<dbReference type="RefSeq" id="WP_129229994.1">
    <property type="nucleotide sequence ID" value="NZ_QYBB01000089.1"/>
</dbReference>
<comment type="caution">
    <text evidence="4">The sequence shown here is derived from an EMBL/GenBank/DDBJ whole genome shotgun (WGS) entry which is preliminary data.</text>
</comment>
<dbReference type="InterPro" id="IPR009057">
    <property type="entry name" value="Homeodomain-like_sf"/>
</dbReference>
<feature type="compositionally biased region" description="Basic and acidic residues" evidence="2">
    <location>
        <begin position="18"/>
        <end position="27"/>
    </location>
</feature>